<dbReference type="KEGG" id="qsa:O6P43_010578"/>
<feature type="region of interest" description="Disordered" evidence="1">
    <location>
        <begin position="36"/>
        <end position="108"/>
    </location>
</feature>
<feature type="domain" description="DUF3741" evidence="2">
    <location>
        <begin position="172"/>
        <end position="196"/>
    </location>
</feature>
<evidence type="ECO:0000256" key="1">
    <source>
        <dbReference type="SAM" id="MobiDB-lite"/>
    </source>
</evidence>
<comment type="caution">
    <text evidence="3">The sequence shown here is derived from an EMBL/GenBank/DDBJ whole genome shotgun (WGS) entry which is preliminary data.</text>
</comment>
<protein>
    <submittedName>
        <fullName evidence="3">Protein LONGIFOLIA 1</fullName>
    </submittedName>
</protein>
<dbReference type="EMBL" id="JARAOO010000004">
    <property type="protein sequence ID" value="KAJ7972732.1"/>
    <property type="molecule type" value="Genomic_DNA"/>
</dbReference>
<evidence type="ECO:0000313" key="4">
    <source>
        <dbReference type="Proteomes" id="UP001163823"/>
    </source>
</evidence>
<name>A0AAD7Q0T1_QUISA</name>
<dbReference type="InterPro" id="IPR032795">
    <property type="entry name" value="DUF3741-assoc"/>
</dbReference>
<dbReference type="GO" id="GO:0051513">
    <property type="term" value="P:regulation of monopolar cell growth"/>
    <property type="evidence" value="ECO:0007669"/>
    <property type="project" value="InterPro"/>
</dbReference>
<dbReference type="Proteomes" id="UP001163823">
    <property type="component" value="Chromosome 4"/>
</dbReference>
<accession>A0AAD7Q0T1</accession>
<dbReference type="PANTHER" id="PTHR31680:SF12">
    <property type="entry name" value="OS11G0587300 PROTEIN"/>
    <property type="match status" value="1"/>
</dbReference>
<dbReference type="AlphaFoldDB" id="A0AAD7Q0T1"/>
<sequence length="393" mass="44506">MKTGIVKDQNLEKQMGCMAGFLQIFDRHQILTGKRIYSTKRLPPSAAVNSSPEPETPSESTGVSQELERHQLKSTPSPERSKLHTPIELRSPLPETRTPSETPAKMPLPLPVFEFKEGTKSSWKFSKEAPRLSLDSRAIVDAKGSLHPREIRTNRAILSTNRCTNAVEGTESDTDNQRRSPSVIARLMGLEQLPNSDPEPVKKVELRRSVSESRASRDLFQYRFFDSNNFQLKQIYQQGPNSQSNAIRDINSSAMENRICNGRPVDPREFSVRNVRAEPAKANQRGVRQKKSFYDSADFFPEPKQTVSIYGEIEKRLKMRGIDESSNDLETLKQILEALQLKGLLHSKKHTSQINQRNFVPDGRSNPLNESPIVLMKPSRSPASCNRSGRTRW</sequence>
<feature type="region of interest" description="Disordered" evidence="1">
    <location>
        <begin position="355"/>
        <end position="393"/>
    </location>
</feature>
<feature type="compositionally biased region" description="Polar residues" evidence="1">
    <location>
        <begin position="381"/>
        <end position="393"/>
    </location>
</feature>
<gene>
    <name evidence="3" type="ORF">O6P43_010578</name>
</gene>
<evidence type="ECO:0000313" key="3">
    <source>
        <dbReference type="EMBL" id="KAJ7972732.1"/>
    </source>
</evidence>
<dbReference type="InterPro" id="IPR033334">
    <property type="entry name" value="LNG1/2"/>
</dbReference>
<evidence type="ECO:0000259" key="2">
    <source>
        <dbReference type="Pfam" id="PF14383"/>
    </source>
</evidence>
<dbReference type="Pfam" id="PF14383">
    <property type="entry name" value="VARLMGL"/>
    <property type="match status" value="1"/>
</dbReference>
<feature type="compositionally biased region" description="Low complexity" evidence="1">
    <location>
        <begin position="50"/>
        <end position="61"/>
    </location>
</feature>
<keyword evidence="4" id="KW-1185">Reference proteome</keyword>
<reference evidence="3" key="1">
    <citation type="journal article" date="2023" name="Science">
        <title>Elucidation of the pathway for biosynthesis of saponin adjuvants from the soapbark tree.</title>
        <authorList>
            <person name="Reed J."/>
            <person name="Orme A."/>
            <person name="El-Demerdash A."/>
            <person name="Owen C."/>
            <person name="Martin L.B.B."/>
            <person name="Misra R.C."/>
            <person name="Kikuchi S."/>
            <person name="Rejzek M."/>
            <person name="Martin A.C."/>
            <person name="Harkess A."/>
            <person name="Leebens-Mack J."/>
            <person name="Louveau T."/>
            <person name="Stephenson M.J."/>
            <person name="Osbourn A."/>
        </authorList>
    </citation>
    <scope>NUCLEOTIDE SEQUENCE</scope>
    <source>
        <strain evidence="3">S10</strain>
    </source>
</reference>
<organism evidence="3 4">
    <name type="scientific">Quillaja saponaria</name>
    <name type="common">Soap bark tree</name>
    <dbReference type="NCBI Taxonomy" id="32244"/>
    <lineage>
        <taxon>Eukaryota</taxon>
        <taxon>Viridiplantae</taxon>
        <taxon>Streptophyta</taxon>
        <taxon>Embryophyta</taxon>
        <taxon>Tracheophyta</taxon>
        <taxon>Spermatophyta</taxon>
        <taxon>Magnoliopsida</taxon>
        <taxon>eudicotyledons</taxon>
        <taxon>Gunneridae</taxon>
        <taxon>Pentapetalae</taxon>
        <taxon>rosids</taxon>
        <taxon>fabids</taxon>
        <taxon>Fabales</taxon>
        <taxon>Quillajaceae</taxon>
        <taxon>Quillaja</taxon>
    </lineage>
</organism>
<proteinExistence type="predicted"/>
<dbReference type="PANTHER" id="PTHR31680">
    <property type="entry name" value="LONGIFOLIA PROTEIN"/>
    <property type="match status" value="1"/>
</dbReference>